<comment type="catalytic activity">
    <reaction evidence="1">
        <text>ATP + protein L-histidine = ADP + protein N-phospho-L-histidine.</text>
        <dbReference type="EC" id="2.7.13.3"/>
    </reaction>
</comment>
<dbReference type="Pfam" id="PF23846">
    <property type="entry name" value="Cache_WalK"/>
    <property type="match status" value="1"/>
</dbReference>
<evidence type="ECO:0000256" key="3">
    <source>
        <dbReference type="ARBA" id="ARBA00012438"/>
    </source>
</evidence>
<dbReference type="RefSeq" id="WP_255225888.1">
    <property type="nucleotide sequence ID" value="NZ_JAJEKE010000001.1"/>
</dbReference>
<evidence type="ECO:0000256" key="11">
    <source>
        <dbReference type="ARBA" id="ARBA00022989"/>
    </source>
</evidence>
<evidence type="ECO:0000256" key="8">
    <source>
        <dbReference type="ARBA" id="ARBA00022741"/>
    </source>
</evidence>
<evidence type="ECO:0000256" key="13">
    <source>
        <dbReference type="ARBA" id="ARBA00023136"/>
    </source>
</evidence>
<keyword evidence="5" id="KW-0597">Phosphoprotein</keyword>
<evidence type="ECO:0000313" key="18">
    <source>
        <dbReference type="Proteomes" id="UP001651880"/>
    </source>
</evidence>
<feature type="domain" description="Histidine kinase" evidence="15">
    <location>
        <begin position="245"/>
        <end position="457"/>
    </location>
</feature>
<dbReference type="PRINTS" id="PR00344">
    <property type="entry name" value="BCTRLSENSOR"/>
</dbReference>
<evidence type="ECO:0000256" key="10">
    <source>
        <dbReference type="ARBA" id="ARBA00022840"/>
    </source>
</evidence>
<dbReference type="SMART" id="SM00388">
    <property type="entry name" value="HisKA"/>
    <property type="match status" value="1"/>
</dbReference>
<dbReference type="Pfam" id="PF02518">
    <property type="entry name" value="HATPase_c"/>
    <property type="match status" value="1"/>
</dbReference>
<keyword evidence="11 14" id="KW-1133">Transmembrane helix</keyword>
<evidence type="ECO:0000256" key="6">
    <source>
        <dbReference type="ARBA" id="ARBA00022679"/>
    </source>
</evidence>
<dbReference type="InterPro" id="IPR004358">
    <property type="entry name" value="Sig_transdc_His_kin-like_C"/>
</dbReference>
<sequence>MLKKISTRMAFAYGAIIVITILIIDIVLIFSYQDRQLSKNLSRQIEYGYFIAGIAGEHIKDTGTLNRVLQDYTKNVEGRVIVMDNKGRVLADKYAEYFGKTLKNSVIDRAIKDKVSQTGYAKQDKHHIMLVAVPIKDSRGLMGLILISTYLDSIIKDIYDLKIQVILISFLACMLAVILAWRLGCRISKPIEVLTSASEAIRDGKLDMQVEIKRTDEIGKLADTFNRMSQEIYKTDISRKRFLSDVSHELNTPLAAIKTLVESLIDGDDDIYVYKEYLNDINCEIDRLSILVKSLLTSTRLDQSEILKENVCIYDEVRFLSRLFGPRLVQRQMMLKNNCDKRLLISADVSMLRELLTNLIDNSIKYGREGGKIEISAGSINSKKFLAIKDDGIGIPDKDLPYIFDFLYRVDKSRGRGVEGSGFGLFIVKKIAERHGWDILVKSDIEGGTEFTVIIED</sequence>
<evidence type="ECO:0000256" key="5">
    <source>
        <dbReference type="ARBA" id="ARBA00022553"/>
    </source>
</evidence>
<evidence type="ECO:0000256" key="9">
    <source>
        <dbReference type="ARBA" id="ARBA00022777"/>
    </source>
</evidence>
<dbReference type="SMART" id="SM00387">
    <property type="entry name" value="HATPase_c"/>
    <property type="match status" value="1"/>
</dbReference>
<evidence type="ECO:0000256" key="2">
    <source>
        <dbReference type="ARBA" id="ARBA00004651"/>
    </source>
</evidence>
<dbReference type="PROSITE" id="PS50885">
    <property type="entry name" value="HAMP"/>
    <property type="match status" value="1"/>
</dbReference>
<dbReference type="SUPFAM" id="SSF55874">
    <property type="entry name" value="ATPase domain of HSP90 chaperone/DNA topoisomerase II/histidine kinase"/>
    <property type="match status" value="1"/>
</dbReference>
<organism evidence="17 18">
    <name type="scientific">Lutispora saccharofermentans</name>
    <dbReference type="NCBI Taxonomy" id="3024236"/>
    <lineage>
        <taxon>Bacteria</taxon>
        <taxon>Bacillati</taxon>
        <taxon>Bacillota</taxon>
        <taxon>Clostridia</taxon>
        <taxon>Lutisporales</taxon>
        <taxon>Lutisporaceae</taxon>
        <taxon>Lutispora</taxon>
    </lineage>
</organism>
<keyword evidence="7 14" id="KW-0812">Transmembrane</keyword>
<gene>
    <name evidence="17" type="ORF">LJD61_02440</name>
</gene>
<dbReference type="InterPro" id="IPR003594">
    <property type="entry name" value="HATPase_dom"/>
</dbReference>
<accession>A0ABT1NDY6</accession>
<dbReference type="PROSITE" id="PS50109">
    <property type="entry name" value="HIS_KIN"/>
    <property type="match status" value="1"/>
</dbReference>
<feature type="transmembrane region" description="Helical" evidence="14">
    <location>
        <begin position="12"/>
        <end position="32"/>
    </location>
</feature>
<keyword evidence="13 14" id="KW-0472">Membrane</keyword>
<dbReference type="CDD" id="cd06225">
    <property type="entry name" value="HAMP"/>
    <property type="match status" value="1"/>
</dbReference>
<evidence type="ECO:0000259" key="15">
    <source>
        <dbReference type="PROSITE" id="PS50109"/>
    </source>
</evidence>
<dbReference type="PANTHER" id="PTHR45528">
    <property type="entry name" value="SENSOR HISTIDINE KINASE CPXA"/>
    <property type="match status" value="1"/>
</dbReference>
<dbReference type="PANTHER" id="PTHR45528:SF1">
    <property type="entry name" value="SENSOR HISTIDINE KINASE CPXA"/>
    <property type="match status" value="1"/>
</dbReference>
<comment type="caution">
    <text evidence="17">The sequence shown here is derived from an EMBL/GenBank/DDBJ whole genome shotgun (WGS) entry which is preliminary data.</text>
</comment>
<dbReference type="Pfam" id="PF00672">
    <property type="entry name" value="HAMP"/>
    <property type="match status" value="1"/>
</dbReference>
<keyword evidence="4" id="KW-1003">Cell membrane</keyword>
<feature type="transmembrane region" description="Helical" evidence="14">
    <location>
        <begin position="165"/>
        <end position="184"/>
    </location>
</feature>
<keyword evidence="12" id="KW-0902">Two-component regulatory system</keyword>
<dbReference type="SUPFAM" id="SSF103190">
    <property type="entry name" value="Sensory domain-like"/>
    <property type="match status" value="1"/>
</dbReference>
<dbReference type="InterPro" id="IPR036097">
    <property type="entry name" value="HisK_dim/P_sf"/>
</dbReference>
<dbReference type="SUPFAM" id="SSF158472">
    <property type="entry name" value="HAMP domain-like"/>
    <property type="match status" value="1"/>
</dbReference>
<dbReference type="InterPro" id="IPR029151">
    <property type="entry name" value="Sensor-like_sf"/>
</dbReference>
<dbReference type="GO" id="GO:0016301">
    <property type="term" value="F:kinase activity"/>
    <property type="evidence" value="ECO:0007669"/>
    <property type="project" value="UniProtKB-KW"/>
</dbReference>
<feature type="domain" description="HAMP" evidence="16">
    <location>
        <begin position="185"/>
        <end position="237"/>
    </location>
</feature>
<dbReference type="InterPro" id="IPR003660">
    <property type="entry name" value="HAMP_dom"/>
</dbReference>
<dbReference type="Proteomes" id="UP001651880">
    <property type="component" value="Unassembled WGS sequence"/>
</dbReference>
<dbReference type="InterPro" id="IPR050398">
    <property type="entry name" value="HssS/ArlS-like"/>
</dbReference>
<dbReference type="CDD" id="cd00082">
    <property type="entry name" value="HisKA"/>
    <property type="match status" value="1"/>
</dbReference>
<dbReference type="EMBL" id="JAJEKE010000001">
    <property type="protein sequence ID" value="MCQ1528408.1"/>
    <property type="molecule type" value="Genomic_DNA"/>
</dbReference>
<evidence type="ECO:0000256" key="12">
    <source>
        <dbReference type="ARBA" id="ARBA00023012"/>
    </source>
</evidence>
<evidence type="ECO:0000256" key="7">
    <source>
        <dbReference type="ARBA" id="ARBA00022692"/>
    </source>
</evidence>
<name>A0ABT1NDY6_9FIRM</name>
<evidence type="ECO:0000259" key="16">
    <source>
        <dbReference type="PROSITE" id="PS50885"/>
    </source>
</evidence>
<reference evidence="17 18" key="1">
    <citation type="submission" date="2021-10" db="EMBL/GenBank/DDBJ databases">
        <title>Lutispora strain m25 sp. nov., a thermophilic, non-spore-forming bacterium isolated from a lab-scale methanogenic bioreactor digesting anaerobic sludge.</title>
        <authorList>
            <person name="El Houari A."/>
            <person name="Mcdonald J."/>
        </authorList>
    </citation>
    <scope>NUCLEOTIDE SEQUENCE [LARGE SCALE GENOMIC DNA]</scope>
    <source>
        <strain evidence="18">m25</strain>
    </source>
</reference>
<dbReference type="Gene3D" id="1.10.287.130">
    <property type="match status" value="1"/>
</dbReference>
<keyword evidence="9 17" id="KW-0418">Kinase</keyword>
<dbReference type="Pfam" id="PF00512">
    <property type="entry name" value="HisKA"/>
    <property type="match status" value="1"/>
</dbReference>
<dbReference type="EC" id="2.7.13.3" evidence="3"/>
<protein>
    <recommendedName>
        <fullName evidence="3">histidine kinase</fullName>
        <ecNumber evidence="3">2.7.13.3</ecNumber>
    </recommendedName>
</protein>
<evidence type="ECO:0000313" key="17">
    <source>
        <dbReference type="EMBL" id="MCQ1528408.1"/>
    </source>
</evidence>
<dbReference type="InterPro" id="IPR036890">
    <property type="entry name" value="HATPase_C_sf"/>
</dbReference>
<keyword evidence="6" id="KW-0808">Transferase</keyword>
<dbReference type="Gene3D" id="3.30.450.20">
    <property type="entry name" value="PAS domain"/>
    <property type="match status" value="1"/>
</dbReference>
<dbReference type="InterPro" id="IPR057640">
    <property type="entry name" value="Cache_WalK"/>
</dbReference>
<evidence type="ECO:0000256" key="1">
    <source>
        <dbReference type="ARBA" id="ARBA00000085"/>
    </source>
</evidence>
<keyword evidence="18" id="KW-1185">Reference proteome</keyword>
<dbReference type="SUPFAM" id="SSF47384">
    <property type="entry name" value="Homodimeric domain of signal transducing histidine kinase"/>
    <property type="match status" value="1"/>
</dbReference>
<evidence type="ECO:0000256" key="4">
    <source>
        <dbReference type="ARBA" id="ARBA00022475"/>
    </source>
</evidence>
<keyword evidence="8" id="KW-0547">Nucleotide-binding</keyword>
<dbReference type="SMART" id="SM00304">
    <property type="entry name" value="HAMP"/>
    <property type="match status" value="1"/>
</dbReference>
<keyword evidence="10" id="KW-0067">ATP-binding</keyword>
<dbReference type="Gene3D" id="1.10.8.500">
    <property type="entry name" value="HAMP domain in histidine kinase"/>
    <property type="match status" value="1"/>
</dbReference>
<dbReference type="CDD" id="cd00075">
    <property type="entry name" value="HATPase"/>
    <property type="match status" value="1"/>
</dbReference>
<proteinExistence type="predicted"/>
<evidence type="ECO:0000256" key="14">
    <source>
        <dbReference type="SAM" id="Phobius"/>
    </source>
</evidence>
<comment type="subcellular location">
    <subcellularLocation>
        <location evidence="2">Cell membrane</location>
        <topology evidence="2">Multi-pass membrane protein</topology>
    </subcellularLocation>
</comment>
<dbReference type="InterPro" id="IPR003661">
    <property type="entry name" value="HisK_dim/P_dom"/>
</dbReference>
<dbReference type="InterPro" id="IPR005467">
    <property type="entry name" value="His_kinase_dom"/>
</dbReference>
<dbReference type="Gene3D" id="3.30.565.10">
    <property type="entry name" value="Histidine kinase-like ATPase, C-terminal domain"/>
    <property type="match status" value="1"/>
</dbReference>